<feature type="transmembrane region" description="Helical" evidence="11">
    <location>
        <begin position="282"/>
        <end position="301"/>
    </location>
</feature>
<keyword evidence="10" id="KW-0739">Sodium transport</keyword>
<evidence type="ECO:0000256" key="9">
    <source>
        <dbReference type="ARBA" id="ARBA00023136"/>
    </source>
</evidence>
<dbReference type="GO" id="GO:0006814">
    <property type="term" value="P:sodium ion transport"/>
    <property type="evidence" value="ECO:0007669"/>
    <property type="project" value="UniProtKB-KW"/>
</dbReference>
<gene>
    <name evidence="13" type="ORF">DL897_07445</name>
</gene>
<feature type="transmembrane region" description="Helical" evidence="11">
    <location>
        <begin position="340"/>
        <end position="360"/>
    </location>
</feature>
<keyword evidence="14" id="KW-1185">Reference proteome</keyword>
<keyword evidence="9 11" id="KW-0472">Membrane</keyword>
<protein>
    <submittedName>
        <fullName evidence="13">Sodium:proton antiporter</fullName>
    </submittedName>
</protein>
<comment type="similarity">
    <text evidence="2">Belongs to the monovalent cation:proton antiporter 2 (CPA2) transporter (TC 2.A.37) family.</text>
</comment>
<dbReference type="OrthoDB" id="9793589at2"/>
<comment type="caution">
    <text evidence="13">The sequence shown here is derived from an EMBL/GenBank/DDBJ whole genome shotgun (WGS) entry which is preliminary data.</text>
</comment>
<evidence type="ECO:0000313" key="13">
    <source>
        <dbReference type="EMBL" id="RAL25901.1"/>
    </source>
</evidence>
<dbReference type="GO" id="GO:0016020">
    <property type="term" value="C:membrane"/>
    <property type="evidence" value="ECO:0007669"/>
    <property type="project" value="UniProtKB-SubCell"/>
</dbReference>
<feature type="transmembrane region" description="Helical" evidence="11">
    <location>
        <begin position="15"/>
        <end position="32"/>
    </location>
</feature>
<evidence type="ECO:0000256" key="5">
    <source>
        <dbReference type="ARBA" id="ARBA00022692"/>
    </source>
</evidence>
<evidence type="ECO:0000256" key="4">
    <source>
        <dbReference type="ARBA" id="ARBA00022449"/>
    </source>
</evidence>
<dbReference type="GO" id="GO:1902600">
    <property type="term" value="P:proton transmembrane transport"/>
    <property type="evidence" value="ECO:0007669"/>
    <property type="project" value="InterPro"/>
</dbReference>
<feature type="transmembrane region" description="Helical" evidence="11">
    <location>
        <begin position="224"/>
        <end position="246"/>
    </location>
</feature>
<dbReference type="PANTHER" id="PTHR43562">
    <property type="entry name" value="NAPA-TYPE SODIUM/HYDROGEN ANTIPORTER"/>
    <property type="match status" value="1"/>
</dbReference>
<proteinExistence type="inferred from homology"/>
<dbReference type="InterPro" id="IPR038770">
    <property type="entry name" value="Na+/solute_symporter_sf"/>
</dbReference>
<dbReference type="AlphaFoldDB" id="A0A364K6G3"/>
<feature type="domain" description="Cation/H+ exchanger transmembrane" evidence="12">
    <location>
        <begin position="25"/>
        <end position="391"/>
    </location>
</feature>
<dbReference type="Pfam" id="PF00999">
    <property type="entry name" value="Na_H_Exchanger"/>
    <property type="match status" value="1"/>
</dbReference>
<dbReference type="GO" id="GO:0015297">
    <property type="term" value="F:antiporter activity"/>
    <property type="evidence" value="ECO:0007669"/>
    <property type="project" value="UniProtKB-KW"/>
</dbReference>
<feature type="transmembrane region" description="Helical" evidence="11">
    <location>
        <begin position="44"/>
        <end position="62"/>
    </location>
</feature>
<dbReference type="EMBL" id="QJKK01000003">
    <property type="protein sequence ID" value="RAL25901.1"/>
    <property type="molecule type" value="Genomic_DNA"/>
</dbReference>
<reference evidence="13 14" key="1">
    <citation type="submission" date="2018-06" db="EMBL/GenBank/DDBJ databases">
        <title>Thermoflavimicrobium daqus sp. nov., a thermophilic microbe isolated from Moutai-flavour Daqu.</title>
        <authorList>
            <person name="Wang X."/>
            <person name="Zhou H."/>
        </authorList>
    </citation>
    <scope>NUCLEOTIDE SEQUENCE [LARGE SCALE GENOMIC DNA]</scope>
    <source>
        <strain evidence="13 14">FBKL4.011</strain>
    </source>
</reference>
<dbReference type="InterPro" id="IPR006153">
    <property type="entry name" value="Cation/H_exchanger_TM"/>
</dbReference>
<feature type="transmembrane region" description="Helical" evidence="11">
    <location>
        <begin position="68"/>
        <end position="85"/>
    </location>
</feature>
<evidence type="ECO:0000256" key="11">
    <source>
        <dbReference type="SAM" id="Phobius"/>
    </source>
</evidence>
<evidence type="ECO:0000256" key="10">
    <source>
        <dbReference type="ARBA" id="ARBA00023201"/>
    </source>
</evidence>
<comment type="subcellular location">
    <subcellularLocation>
        <location evidence="1">Membrane</location>
        <topology evidence="1">Multi-pass membrane protein</topology>
    </subcellularLocation>
</comment>
<evidence type="ECO:0000259" key="12">
    <source>
        <dbReference type="Pfam" id="PF00999"/>
    </source>
</evidence>
<keyword evidence="6 11" id="KW-1133">Transmembrane helix</keyword>
<dbReference type="Gene3D" id="1.20.1530.20">
    <property type="match status" value="1"/>
</dbReference>
<feature type="transmembrane region" description="Helical" evidence="11">
    <location>
        <begin position="372"/>
        <end position="394"/>
    </location>
</feature>
<feature type="transmembrane region" description="Helical" evidence="11">
    <location>
        <begin position="194"/>
        <end position="212"/>
    </location>
</feature>
<dbReference type="PANTHER" id="PTHR43562:SF3">
    <property type="entry name" value="SODIUM ION_PROTON EXCHANGER (EUROFUNG)"/>
    <property type="match status" value="1"/>
</dbReference>
<evidence type="ECO:0000256" key="7">
    <source>
        <dbReference type="ARBA" id="ARBA00023053"/>
    </source>
</evidence>
<sequence>MQWMDKFIDFTSLKHFHYLFELALIWFFVKIAGHLSKRIGQPSVMGELLAGIILGPTILGWLHPTPLIKELAEIGVILLMFIAGLETDMKEFRKSAFASTLVAILGVLLPFLGGFLTGIWLGFNTSTSAFIGTLLVATSVSISVQTLREMGKLQSKEGVTILGAAVLDDILGIIILSLVIGFTADTNGGGVVDLFILFSKIILFFVFVWVMGKKVLPWAFHKSTDLMTSEIILTFGLITALGFAYIAEMMGMAGIVGSYFAGLMLSLTPYHEELFAKVETLSYSFFVPIFFVNIGLVANISEINSTLLGQMILLTIVAILTKLIGGAIGGRLAGFNQRSAFGIGAGMIARGEVGLIVGSIGLSKGLIPHDLFTATIVIVLITTLVTPPLLKAFFSNHKKIASPK</sequence>
<evidence type="ECO:0000313" key="14">
    <source>
        <dbReference type="Proteomes" id="UP000251213"/>
    </source>
</evidence>
<evidence type="ECO:0000256" key="2">
    <source>
        <dbReference type="ARBA" id="ARBA00005551"/>
    </source>
</evidence>
<feature type="transmembrane region" description="Helical" evidence="11">
    <location>
        <begin position="307"/>
        <end position="328"/>
    </location>
</feature>
<keyword evidence="7" id="KW-0915">Sodium</keyword>
<keyword evidence="4" id="KW-0050">Antiport</keyword>
<dbReference type="Proteomes" id="UP000251213">
    <property type="component" value="Unassembled WGS sequence"/>
</dbReference>
<evidence type="ECO:0000256" key="3">
    <source>
        <dbReference type="ARBA" id="ARBA00022448"/>
    </source>
</evidence>
<reference evidence="13 14" key="2">
    <citation type="submission" date="2018-06" db="EMBL/GenBank/DDBJ databases">
        <authorList>
            <person name="Zhirakovskaya E."/>
        </authorList>
    </citation>
    <scope>NUCLEOTIDE SEQUENCE [LARGE SCALE GENOMIC DNA]</scope>
    <source>
        <strain evidence="13 14">FBKL4.011</strain>
    </source>
</reference>
<evidence type="ECO:0000256" key="6">
    <source>
        <dbReference type="ARBA" id="ARBA00022989"/>
    </source>
</evidence>
<keyword evidence="5 11" id="KW-0812">Transmembrane</keyword>
<keyword evidence="3" id="KW-0813">Transport</keyword>
<name>A0A364K6G3_9BACL</name>
<evidence type="ECO:0000256" key="1">
    <source>
        <dbReference type="ARBA" id="ARBA00004141"/>
    </source>
</evidence>
<organism evidence="13 14">
    <name type="scientific">Thermoflavimicrobium daqui</name>
    <dbReference type="NCBI Taxonomy" id="2137476"/>
    <lineage>
        <taxon>Bacteria</taxon>
        <taxon>Bacillati</taxon>
        <taxon>Bacillota</taxon>
        <taxon>Bacilli</taxon>
        <taxon>Bacillales</taxon>
        <taxon>Thermoactinomycetaceae</taxon>
        <taxon>Thermoflavimicrobium</taxon>
    </lineage>
</organism>
<accession>A0A364K6G3</accession>
<keyword evidence="8" id="KW-0406">Ion transport</keyword>
<evidence type="ECO:0000256" key="8">
    <source>
        <dbReference type="ARBA" id="ARBA00023065"/>
    </source>
</evidence>
<feature type="transmembrane region" description="Helical" evidence="11">
    <location>
        <begin position="97"/>
        <end position="123"/>
    </location>
</feature>
<feature type="transmembrane region" description="Helical" evidence="11">
    <location>
        <begin position="159"/>
        <end position="182"/>
    </location>
</feature>